<proteinExistence type="predicted"/>
<comment type="caution">
    <text evidence="1">The sequence shown here is derived from an EMBL/GenBank/DDBJ whole genome shotgun (WGS) entry which is preliminary data.</text>
</comment>
<evidence type="ECO:0000313" key="1">
    <source>
        <dbReference type="EMBL" id="KAF6766677.1"/>
    </source>
</evidence>
<dbReference type="OrthoDB" id="423313at2759"/>
<dbReference type="Proteomes" id="UP000521943">
    <property type="component" value="Unassembled WGS sequence"/>
</dbReference>
<gene>
    <name evidence="1" type="ORF">DFP72DRAFT_1162239</name>
</gene>
<dbReference type="EMBL" id="JACGCI010000001">
    <property type="protein sequence ID" value="KAF6766677.1"/>
    <property type="molecule type" value="Genomic_DNA"/>
</dbReference>
<organism evidence="1 2">
    <name type="scientific">Ephemerocybe angulata</name>
    <dbReference type="NCBI Taxonomy" id="980116"/>
    <lineage>
        <taxon>Eukaryota</taxon>
        <taxon>Fungi</taxon>
        <taxon>Dikarya</taxon>
        <taxon>Basidiomycota</taxon>
        <taxon>Agaricomycotina</taxon>
        <taxon>Agaricomycetes</taxon>
        <taxon>Agaricomycetidae</taxon>
        <taxon>Agaricales</taxon>
        <taxon>Agaricineae</taxon>
        <taxon>Psathyrellaceae</taxon>
        <taxon>Ephemerocybe</taxon>
    </lineage>
</organism>
<accession>A0A8H6IL59</accession>
<keyword evidence="2" id="KW-1185">Reference proteome</keyword>
<dbReference type="AlphaFoldDB" id="A0A8H6IL59"/>
<sequence>MSSTALRHSGLEITSDNDQKYITSWISAGWTNDVMTYINLIYLGIITDRIPIVAMFTPSHIGGSVTPIPFGEVFDVPRLREALRRPILEWWEVKNNSSQEVDELGCWNVWEAVQYREHYPRRSVVPDILSLDISYTKAPSWPFWGSQEGHKDNLVPPLESPRNHVLLPPDEQLLCYDYLYYLCAQQPFEFNFDFSPAWRFVGQHMRWTPQLDNLVDQYARRAIGVPMKRLHQNGLASISDTGDFANWCGDVPITDCFAPLSVIARRIQEVKDELLDRMGIVVENVIMTSDERNETWWDGVRSEGWFQVDHTETVERYGAWYPVLIDAGIQSGGVGFVGTDRSTMSIMARRRVESWHNGVVRMIKWGRPSSDDH</sequence>
<evidence type="ECO:0000313" key="2">
    <source>
        <dbReference type="Proteomes" id="UP000521943"/>
    </source>
</evidence>
<dbReference type="CDD" id="cd11296">
    <property type="entry name" value="O-FucT_like"/>
    <property type="match status" value="1"/>
</dbReference>
<reference evidence="1 2" key="1">
    <citation type="submission" date="2020-07" db="EMBL/GenBank/DDBJ databases">
        <title>Comparative genomics of pyrophilous fungi reveals a link between fire events and developmental genes.</title>
        <authorList>
            <consortium name="DOE Joint Genome Institute"/>
            <person name="Steindorff A.S."/>
            <person name="Carver A."/>
            <person name="Calhoun S."/>
            <person name="Stillman K."/>
            <person name="Liu H."/>
            <person name="Lipzen A."/>
            <person name="Pangilinan J."/>
            <person name="Labutti K."/>
            <person name="Bruns T.D."/>
            <person name="Grigoriev I.V."/>
        </authorList>
    </citation>
    <scope>NUCLEOTIDE SEQUENCE [LARGE SCALE GENOMIC DNA]</scope>
    <source>
        <strain evidence="1 2">CBS 144469</strain>
    </source>
</reference>
<name>A0A8H6IL59_9AGAR</name>
<protein>
    <submittedName>
        <fullName evidence="1">Uncharacterized protein</fullName>
    </submittedName>
</protein>